<reference evidence="9" key="1">
    <citation type="submission" date="2022-01" db="EMBL/GenBank/DDBJ databases">
        <title>Paenibacillus spongiae sp. nov., isolated from marine sponge.</title>
        <authorList>
            <person name="Li Z."/>
            <person name="Zhang M."/>
        </authorList>
    </citation>
    <scope>NUCLEOTIDE SEQUENCE</scope>
    <source>
        <strain evidence="9">PHS-Z3</strain>
    </source>
</reference>
<evidence type="ECO:0000256" key="2">
    <source>
        <dbReference type="ARBA" id="ARBA00022679"/>
    </source>
</evidence>
<dbReference type="Proteomes" id="UP001057877">
    <property type="component" value="Chromosome"/>
</dbReference>
<dbReference type="CDD" id="cd05150">
    <property type="entry name" value="APH"/>
    <property type="match status" value="1"/>
</dbReference>
<dbReference type="Gene3D" id="3.90.1200.10">
    <property type="match status" value="1"/>
</dbReference>
<dbReference type="InterPro" id="IPR051678">
    <property type="entry name" value="AGP_Transferase"/>
</dbReference>
<dbReference type="SUPFAM" id="SSF56112">
    <property type="entry name" value="Protein kinase-like (PK-like)"/>
    <property type="match status" value="1"/>
</dbReference>
<keyword evidence="3 7" id="KW-0547">Nucleotide-binding</keyword>
<feature type="domain" description="Aminoglycoside phosphotransferase" evidence="8">
    <location>
        <begin position="30"/>
        <end position="253"/>
    </location>
</feature>
<evidence type="ECO:0000256" key="4">
    <source>
        <dbReference type="ARBA" id="ARBA00022777"/>
    </source>
</evidence>
<dbReference type="EMBL" id="CP091430">
    <property type="protein sequence ID" value="UVI29366.1"/>
    <property type="molecule type" value="Genomic_DNA"/>
</dbReference>
<dbReference type="Pfam" id="PF01636">
    <property type="entry name" value="APH"/>
    <property type="match status" value="1"/>
</dbReference>
<keyword evidence="2 7" id="KW-0808">Transferase</keyword>
<organism evidence="9 10">
    <name type="scientific">Paenibacillus spongiae</name>
    <dbReference type="NCBI Taxonomy" id="2909671"/>
    <lineage>
        <taxon>Bacteria</taxon>
        <taxon>Bacillati</taxon>
        <taxon>Bacillota</taxon>
        <taxon>Bacilli</taxon>
        <taxon>Bacillales</taxon>
        <taxon>Paenibacillaceae</taxon>
        <taxon>Paenibacillus</taxon>
    </lineage>
</organism>
<evidence type="ECO:0000256" key="5">
    <source>
        <dbReference type="ARBA" id="ARBA00022840"/>
    </source>
</evidence>
<dbReference type="PANTHER" id="PTHR21310:SF41">
    <property type="entry name" value="3'-PHOSPHOTRANSFERASE, PUTATIVE-RELATED"/>
    <property type="match status" value="1"/>
</dbReference>
<keyword evidence="10" id="KW-1185">Reference proteome</keyword>
<evidence type="ECO:0000313" key="10">
    <source>
        <dbReference type="Proteomes" id="UP001057877"/>
    </source>
</evidence>
<accession>A0ABY5S621</accession>
<gene>
    <name evidence="9" type="ORF">L1F29_28735</name>
</gene>
<protein>
    <submittedName>
        <fullName evidence="9">Aminoglycoside 3'-phosphotransferase</fullName>
    </submittedName>
</protein>
<dbReference type="InterPro" id="IPR011009">
    <property type="entry name" value="Kinase-like_dom_sf"/>
</dbReference>
<dbReference type="NCBIfam" id="NF033068">
    <property type="entry name" value="APH_3p"/>
    <property type="match status" value="1"/>
</dbReference>
<dbReference type="Gene3D" id="3.30.200.20">
    <property type="entry name" value="Phosphorylase Kinase, domain 1"/>
    <property type="match status" value="1"/>
</dbReference>
<keyword evidence="6 7" id="KW-0046">Antibiotic resistance</keyword>
<evidence type="ECO:0000259" key="8">
    <source>
        <dbReference type="Pfam" id="PF01636"/>
    </source>
</evidence>
<proteinExistence type="inferred from homology"/>
<name>A0ABY5S621_9BACL</name>
<evidence type="ECO:0000256" key="1">
    <source>
        <dbReference type="ARBA" id="ARBA00006219"/>
    </source>
</evidence>
<evidence type="ECO:0000313" key="9">
    <source>
        <dbReference type="EMBL" id="UVI29366.1"/>
    </source>
</evidence>
<comment type="similarity">
    <text evidence="1 7">Belongs to the aminoglycoside phosphotransferase family.</text>
</comment>
<dbReference type="InterPro" id="IPR002575">
    <property type="entry name" value="Aminoglycoside_PTrfase"/>
</dbReference>
<evidence type="ECO:0000256" key="6">
    <source>
        <dbReference type="ARBA" id="ARBA00023251"/>
    </source>
</evidence>
<keyword evidence="5 7" id="KW-0067">ATP-binding</keyword>
<dbReference type="PANTHER" id="PTHR21310">
    <property type="entry name" value="AMINOGLYCOSIDE PHOSPHOTRANSFERASE-RELATED-RELATED"/>
    <property type="match status" value="1"/>
</dbReference>
<evidence type="ECO:0000256" key="7">
    <source>
        <dbReference type="PIRNR" id="PIRNR000706"/>
    </source>
</evidence>
<sequence length="262" mass="30161">MQIESFTLPNELAVLIREGWEKIHAPYSGASTYRVEQVTGSTGFLEILPIPHREPLAQYSQKLRWLAARLPVPNVIHYSKDERFEYLLMSEIKGIDGSDARFKENPAFIIRKLAQALKQVHAVEINDCPFDCRLHARLNEIVRKVEAGAINKESIEEEFEDRFDHLYQRLISHPYSTEDLVFTHGDYSVPNVIIRGTDISGFIDLADAGVADKYRDLAAIHYSIIRNHGEEWTGLFYEEYGISNVDLEKIRFYDLLDGFSCH</sequence>
<dbReference type="InterPro" id="IPR024165">
    <property type="entry name" value="Kan/Strep_kinase"/>
</dbReference>
<keyword evidence="4 7" id="KW-0418">Kinase</keyword>
<dbReference type="RefSeq" id="WP_258385455.1">
    <property type="nucleotide sequence ID" value="NZ_CP091430.1"/>
</dbReference>
<evidence type="ECO:0000256" key="3">
    <source>
        <dbReference type="ARBA" id="ARBA00022741"/>
    </source>
</evidence>
<dbReference type="PIRSF" id="PIRSF000706">
    <property type="entry name" value="Kanamycin_kin"/>
    <property type="match status" value="1"/>
</dbReference>